<dbReference type="AlphaFoldDB" id="A0A846RL84"/>
<protein>
    <submittedName>
        <fullName evidence="2">Heme/copper-type cytochrome/quinol oxidase subunit 1</fullName>
    </submittedName>
</protein>
<evidence type="ECO:0000313" key="3">
    <source>
        <dbReference type="Proteomes" id="UP000547458"/>
    </source>
</evidence>
<dbReference type="RefSeq" id="WP_167995282.1">
    <property type="nucleotide sequence ID" value="NZ_JAATJL010000001.1"/>
</dbReference>
<keyword evidence="3" id="KW-1185">Reference proteome</keyword>
<feature type="transmembrane region" description="Helical" evidence="1">
    <location>
        <begin position="9"/>
        <end position="31"/>
    </location>
</feature>
<comment type="caution">
    <text evidence="2">The sequence shown here is derived from an EMBL/GenBank/DDBJ whole genome shotgun (WGS) entry which is preliminary data.</text>
</comment>
<dbReference type="EMBL" id="JAATJL010000001">
    <property type="protein sequence ID" value="NJC23973.1"/>
    <property type="molecule type" value="Genomic_DNA"/>
</dbReference>
<reference evidence="2 3" key="1">
    <citation type="submission" date="2020-03" db="EMBL/GenBank/DDBJ databases">
        <title>Sequencing the genomes of 1000 actinobacteria strains.</title>
        <authorList>
            <person name="Klenk H.-P."/>
        </authorList>
    </citation>
    <scope>NUCLEOTIDE SEQUENCE [LARGE SCALE GENOMIC DNA]</scope>
    <source>
        <strain evidence="2 3">DSM 16403</strain>
    </source>
</reference>
<keyword evidence="1" id="KW-0472">Membrane</keyword>
<sequence length="89" mass="9167">MNWVRANRLLTAGVTIAVVGLVLMGIAALAVPSTRTFGWFAYAPLAEASFTQGSPVPGLAAGEIFGTSIAAVGLVLITGALAYYRARRA</sequence>
<keyword evidence="1" id="KW-1133">Transmembrane helix</keyword>
<gene>
    <name evidence="2" type="ORF">BJ994_003049</name>
</gene>
<accession>A0A846RL84</accession>
<evidence type="ECO:0000256" key="1">
    <source>
        <dbReference type="SAM" id="Phobius"/>
    </source>
</evidence>
<organism evidence="2 3">
    <name type="scientific">Arthrobacter pigmenti</name>
    <dbReference type="NCBI Taxonomy" id="271432"/>
    <lineage>
        <taxon>Bacteria</taxon>
        <taxon>Bacillati</taxon>
        <taxon>Actinomycetota</taxon>
        <taxon>Actinomycetes</taxon>
        <taxon>Micrococcales</taxon>
        <taxon>Micrococcaceae</taxon>
        <taxon>Arthrobacter</taxon>
    </lineage>
</organism>
<keyword evidence="1" id="KW-0812">Transmembrane</keyword>
<proteinExistence type="predicted"/>
<feature type="transmembrane region" description="Helical" evidence="1">
    <location>
        <begin position="64"/>
        <end position="84"/>
    </location>
</feature>
<name>A0A846RL84_9MICC</name>
<evidence type="ECO:0000313" key="2">
    <source>
        <dbReference type="EMBL" id="NJC23973.1"/>
    </source>
</evidence>
<dbReference type="Proteomes" id="UP000547458">
    <property type="component" value="Unassembled WGS sequence"/>
</dbReference>